<reference evidence="2 3" key="1">
    <citation type="journal article" date="2019" name="Sci. Rep.">
        <title>Orb-weaving spider Araneus ventricosus genome elucidates the spidroin gene catalogue.</title>
        <authorList>
            <person name="Kono N."/>
            <person name="Nakamura H."/>
            <person name="Ohtoshi R."/>
            <person name="Moran D.A.P."/>
            <person name="Shinohara A."/>
            <person name="Yoshida Y."/>
            <person name="Fujiwara M."/>
            <person name="Mori M."/>
            <person name="Tomita M."/>
            <person name="Arakawa K."/>
        </authorList>
    </citation>
    <scope>NUCLEOTIDE SEQUENCE [LARGE SCALE GENOMIC DNA]</scope>
</reference>
<feature type="compositionally biased region" description="Basic and acidic residues" evidence="1">
    <location>
        <begin position="1"/>
        <end position="10"/>
    </location>
</feature>
<comment type="caution">
    <text evidence="2">The sequence shown here is derived from an EMBL/GenBank/DDBJ whole genome shotgun (WGS) entry which is preliminary data.</text>
</comment>
<dbReference type="Proteomes" id="UP000499080">
    <property type="component" value="Unassembled WGS sequence"/>
</dbReference>
<sequence>MTRATPEPEHPSPNFRVTPAGAHFTTKNLTCTRPTYMAVLRWNRDSNLEPSSLDAEILPPCHHGPMGFWKLLPLRIRFVSL</sequence>
<proteinExistence type="predicted"/>
<dbReference type="AlphaFoldDB" id="A0A4Y2G9G2"/>
<evidence type="ECO:0000313" key="2">
    <source>
        <dbReference type="EMBL" id="GBM49248.1"/>
    </source>
</evidence>
<evidence type="ECO:0000256" key="1">
    <source>
        <dbReference type="SAM" id="MobiDB-lite"/>
    </source>
</evidence>
<feature type="region of interest" description="Disordered" evidence="1">
    <location>
        <begin position="1"/>
        <end position="20"/>
    </location>
</feature>
<evidence type="ECO:0000313" key="3">
    <source>
        <dbReference type="Proteomes" id="UP000499080"/>
    </source>
</evidence>
<protein>
    <submittedName>
        <fullName evidence="2">Uncharacterized protein</fullName>
    </submittedName>
</protein>
<name>A0A4Y2G9G2_ARAVE</name>
<accession>A0A4Y2G9G2</accession>
<gene>
    <name evidence="2" type="ORF">AVEN_70998_1</name>
</gene>
<dbReference type="EMBL" id="BGPR01001246">
    <property type="protein sequence ID" value="GBM49248.1"/>
    <property type="molecule type" value="Genomic_DNA"/>
</dbReference>
<keyword evidence="3" id="KW-1185">Reference proteome</keyword>
<organism evidence="2 3">
    <name type="scientific">Araneus ventricosus</name>
    <name type="common">Orbweaver spider</name>
    <name type="synonym">Epeira ventricosa</name>
    <dbReference type="NCBI Taxonomy" id="182803"/>
    <lineage>
        <taxon>Eukaryota</taxon>
        <taxon>Metazoa</taxon>
        <taxon>Ecdysozoa</taxon>
        <taxon>Arthropoda</taxon>
        <taxon>Chelicerata</taxon>
        <taxon>Arachnida</taxon>
        <taxon>Araneae</taxon>
        <taxon>Araneomorphae</taxon>
        <taxon>Entelegynae</taxon>
        <taxon>Araneoidea</taxon>
        <taxon>Araneidae</taxon>
        <taxon>Araneus</taxon>
    </lineage>
</organism>